<dbReference type="Proteomes" id="UP001174909">
    <property type="component" value="Unassembled WGS sequence"/>
</dbReference>
<dbReference type="EMBL" id="CASHTH010000934">
    <property type="protein sequence ID" value="CAI8009264.1"/>
    <property type="molecule type" value="Genomic_DNA"/>
</dbReference>
<protein>
    <submittedName>
        <fullName evidence="1">Uncharacterized protein</fullName>
    </submittedName>
</protein>
<organism evidence="1 2">
    <name type="scientific">Geodia barretti</name>
    <name type="common">Barrett's horny sponge</name>
    <dbReference type="NCBI Taxonomy" id="519541"/>
    <lineage>
        <taxon>Eukaryota</taxon>
        <taxon>Metazoa</taxon>
        <taxon>Porifera</taxon>
        <taxon>Demospongiae</taxon>
        <taxon>Heteroscleromorpha</taxon>
        <taxon>Tetractinellida</taxon>
        <taxon>Astrophorina</taxon>
        <taxon>Geodiidae</taxon>
        <taxon>Geodia</taxon>
    </lineage>
</organism>
<evidence type="ECO:0000313" key="2">
    <source>
        <dbReference type="Proteomes" id="UP001174909"/>
    </source>
</evidence>
<name>A0AA35W6L3_GEOBA</name>
<dbReference type="AlphaFoldDB" id="A0AA35W6L3"/>
<sequence>MGDYFSLSHPPKHLRILKKLQYTGLFLSLLYLLMT</sequence>
<proteinExistence type="predicted"/>
<evidence type="ECO:0000313" key="1">
    <source>
        <dbReference type="EMBL" id="CAI8009264.1"/>
    </source>
</evidence>
<accession>A0AA35W6L3</accession>
<feature type="non-terminal residue" evidence="1">
    <location>
        <position position="35"/>
    </location>
</feature>
<comment type="caution">
    <text evidence="1">The sequence shown here is derived from an EMBL/GenBank/DDBJ whole genome shotgun (WGS) entry which is preliminary data.</text>
</comment>
<gene>
    <name evidence="1" type="ORF">GBAR_LOCUS6255</name>
</gene>
<keyword evidence="2" id="KW-1185">Reference proteome</keyword>
<reference evidence="1" key="1">
    <citation type="submission" date="2023-03" db="EMBL/GenBank/DDBJ databases">
        <authorList>
            <person name="Steffen K."/>
            <person name="Cardenas P."/>
        </authorList>
    </citation>
    <scope>NUCLEOTIDE SEQUENCE</scope>
</reference>